<dbReference type="RefSeq" id="WP_324667692.1">
    <property type="nucleotide sequence ID" value="NZ_CP141614.1"/>
</dbReference>
<dbReference type="Proteomes" id="UP001333102">
    <property type="component" value="Chromosome"/>
</dbReference>
<dbReference type="NCBIfam" id="TIGR02860">
    <property type="entry name" value="spore_IV_B"/>
    <property type="match status" value="1"/>
</dbReference>
<gene>
    <name evidence="3" type="primary">spoIVB</name>
    <name evidence="3" type="ORF">VLY81_08275</name>
</gene>
<dbReference type="SMART" id="SM00228">
    <property type="entry name" value="PDZ"/>
    <property type="match status" value="1"/>
</dbReference>
<dbReference type="EC" id="3.4.21.116" evidence="3"/>
<dbReference type="Pfam" id="PF17820">
    <property type="entry name" value="PDZ_6"/>
    <property type="match status" value="1"/>
</dbReference>
<proteinExistence type="predicted"/>
<name>A0ABZ1BMU1_9FIRM</name>
<accession>A0ABZ1BMU1</accession>
<feature type="domain" description="Peptidase S55" evidence="2">
    <location>
        <begin position="200"/>
        <end position="438"/>
    </location>
</feature>
<evidence type="ECO:0000259" key="1">
    <source>
        <dbReference type="PROSITE" id="PS50106"/>
    </source>
</evidence>
<keyword evidence="4" id="KW-1185">Reference proteome</keyword>
<reference evidence="4" key="1">
    <citation type="submission" date="2023-12" db="EMBL/GenBank/DDBJ databases">
        <title>Novel isolates from deep terrestrial aquifers shed light on the physiology and ecology of the class Limnochordia.</title>
        <authorList>
            <person name="Karnachuk O.V."/>
            <person name="Lukina A.P."/>
            <person name="Avakyan M.R."/>
            <person name="Kadnikov V."/>
            <person name="Begmatov S."/>
            <person name="Beletsky A.V."/>
            <person name="Mardanov A.V."/>
            <person name="Ravin N.V."/>
        </authorList>
    </citation>
    <scope>NUCLEOTIDE SEQUENCE [LARGE SCALE GENOMIC DNA]</scope>
    <source>
        <strain evidence="4">LN</strain>
    </source>
</reference>
<evidence type="ECO:0000313" key="3">
    <source>
        <dbReference type="EMBL" id="WRP13447.1"/>
    </source>
</evidence>
<evidence type="ECO:0000313" key="4">
    <source>
        <dbReference type="Proteomes" id="UP001333102"/>
    </source>
</evidence>
<dbReference type="Gene3D" id="2.30.42.10">
    <property type="match status" value="1"/>
</dbReference>
<sequence length="446" mass="47128">MAKVPTPRATALRAVVGFCSVALVALLLVTTTFPERLRTFPGRVAWLPVLPMIRVSGPEDRFSVVFRDMRGVGLAFDRPGSVRLELSLWGWLRLRPLLVEVVPPLELMPGGQAIGVMLAPAGVLVEGLLPVQESTGRLSYPARDAGLQVGDVIVEVDGVPVGSPEEVARLLSRAVQEGRPARVAYVRGGRRRETRLMPAAGVVVRGETAARTGGESYGVGLLLRDPAIGVGTLTFYDPRTGRFAALGHMVAEGSRRPVTMPDGRIVRAAISGVAAAARGRPGEKIGMFHRESGQLGIVERNTPVGIFGRLTGELPPGLVTEPLPVALDGQVKEGPATALTVVEGERVEAFAIEVLRIRTLGVPESQRLVLRVTDPGLLARTGGIVQGMSGSPIIQEGHLVGAITHVAVQDPTRGFGVLMEPMVEASGLWGPAEGPRANLSNTRVAA</sequence>
<dbReference type="InterPro" id="IPR014219">
    <property type="entry name" value="SpoIVB"/>
</dbReference>
<dbReference type="InterPro" id="IPR036034">
    <property type="entry name" value="PDZ_sf"/>
</dbReference>
<evidence type="ECO:0000259" key="2">
    <source>
        <dbReference type="PROSITE" id="PS51494"/>
    </source>
</evidence>
<keyword evidence="3" id="KW-0378">Hydrolase</keyword>
<dbReference type="EMBL" id="CP141614">
    <property type="protein sequence ID" value="WRP13447.1"/>
    <property type="molecule type" value="Genomic_DNA"/>
</dbReference>
<dbReference type="Pfam" id="PF05580">
    <property type="entry name" value="Peptidase_S55"/>
    <property type="match status" value="1"/>
</dbReference>
<dbReference type="PROSITE" id="PS51494">
    <property type="entry name" value="SPOIVB"/>
    <property type="match status" value="1"/>
</dbReference>
<organism evidence="3 4">
    <name type="scientific">Geochorda subterranea</name>
    <dbReference type="NCBI Taxonomy" id="3109564"/>
    <lineage>
        <taxon>Bacteria</taxon>
        <taxon>Bacillati</taxon>
        <taxon>Bacillota</taxon>
        <taxon>Limnochordia</taxon>
        <taxon>Limnochordales</taxon>
        <taxon>Geochordaceae</taxon>
        <taxon>Geochorda</taxon>
    </lineage>
</organism>
<dbReference type="InterPro" id="IPR001478">
    <property type="entry name" value="PDZ"/>
</dbReference>
<dbReference type="InterPro" id="IPR041489">
    <property type="entry name" value="PDZ_6"/>
</dbReference>
<dbReference type="InterPro" id="IPR008763">
    <property type="entry name" value="Peptidase_S55"/>
</dbReference>
<protein>
    <submittedName>
        <fullName evidence="3">SpoIVB peptidase</fullName>
        <ecNumber evidence="3">3.4.21.116</ecNumber>
    </submittedName>
</protein>
<dbReference type="PROSITE" id="PS50106">
    <property type="entry name" value="PDZ"/>
    <property type="match status" value="1"/>
</dbReference>
<feature type="domain" description="PDZ" evidence="1">
    <location>
        <begin position="104"/>
        <end position="174"/>
    </location>
</feature>
<dbReference type="GO" id="GO:0016787">
    <property type="term" value="F:hydrolase activity"/>
    <property type="evidence" value="ECO:0007669"/>
    <property type="project" value="UniProtKB-KW"/>
</dbReference>
<dbReference type="SUPFAM" id="SSF50156">
    <property type="entry name" value="PDZ domain-like"/>
    <property type="match status" value="1"/>
</dbReference>